<dbReference type="PANTHER" id="PTHR46401:SF2">
    <property type="entry name" value="GLYCOSYLTRANSFERASE WBBK-RELATED"/>
    <property type="match status" value="1"/>
</dbReference>
<evidence type="ECO:0000256" key="1">
    <source>
        <dbReference type="ARBA" id="ARBA00022679"/>
    </source>
</evidence>
<keyword evidence="4" id="KW-1185">Reference proteome</keyword>
<dbReference type="EMBL" id="VNFF01000007">
    <property type="protein sequence ID" value="TVU83843.1"/>
    <property type="molecule type" value="Genomic_DNA"/>
</dbReference>
<evidence type="ECO:0000313" key="3">
    <source>
        <dbReference type="EMBL" id="TVU83843.1"/>
    </source>
</evidence>
<dbReference type="Gene3D" id="3.40.50.2000">
    <property type="entry name" value="Glycogen Phosphorylase B"/>
    <property type="match status" value="1"/>
</dbReference>
<gene>
    <name evidence="3" type="ORF">FQP85_08695</name>
</gene>
<proteinExistence type="predicted"/>
<sequence>MTFWKEKMKKYKTLAVSATALRSGGGSVILKQFIDSFPTDGSLRCVIFVPYCFENSSCNNPHLIIKKVDIESLWKRIAWDSFFFFRESSKYIDSIDCVLSLQNTTVKVPKNVQQLVYLHQGIFLTNEKWSFFNRRERRLAIWKKVYPLFVFLYKTNAKFCVQTEWMSESLKSKYNVDTALVIKPSIDAFVEKKTGVSKKEYLDKLFFYPCTDLPYKNLELLLRIATNLKLQNSQNISIVLTLSLNSNFAQRVFENKLEKYFSFVGSLNQNQVCDFYYNSHVVLYPSKIESFGLPLLEAAVFGKKIICADLPYAREVLGEYAGAIFLHPDKDCKWTDEILSELSSDPSEFKVIDSYSDSWPTLYKYIGEI</sequence>
<dbReference type="Pfam" id="PF00534">
    <property type="entry name" value="Glycos_transf_1"/>
    <property type="match status" value="1"/>
</dbReference>
<dbReference type="InterPro" id="IPR001296">
    <property type="entry name" value="Glyco_trans_1"/>
</dbReference>
<evidence type="ECO:0000313" key="4">
    <source>
        <dbReference type="Proteomes" id="UP000317938"/>
    </source>
</evidence>
<evidence type="ECO:0000259" key="2">
    <source>
        <dbReference type="Pfam" id="PF00534"/>
    </source>
</evidence>
<accession>A0ABY3FEH6</accession>
<dbReference type="Proteomes" id="UP000317938">
    <property type="component" value="Unassembled WGS sequence"/>
</dbReference>
<keyword evidence="1" id="KW-0808">Transferase</keyword>
<reference evidence="3 4" key="1">
    <citation type="submission" date="2019-07" db="EMBL/GenBank/DDBJ databases">
        <title>Diversity of Bacteria from Kongsfjorden, Arctic.</title>
        <authorList>
            <person name="Yu Y."/>
        </authorList>
    </citation>
    <scope>NUCLEOTIDE SEQUENCE [LARGE SCALE GENOMIC DNA]</scope>
    <source>
        <strain evidence="3 4">SM1927</strain>
    </source>
</reference>
<name>A0ABY3FEH6_9GAMM</name>
<comment type="caution">
    <text evidence="3">The sequence shown here is derived from an EMBL/GenBank/DDBJ whole genome shotgun (WGS) entry which is preliminary data.</text>
</comment>
<feature type="domain" description="Glycosyl transferase family 1" evidence="2">
    <location>
        <begin position="203"/>
        <end position="343"/>
    </location>
</feature>
<dbReference type="PANTHER" id="PTHR46401">
    <property type="entry name" value="GLYCOSYLTRANSFERASE WBBK-RELATED"/>
    <property type="match status" value="1"/>
</dbReference>
<organism evidence="3 4">
    <name type="scientific">Pseudoalteromonas neustonica</name>
    <dbReference type="NCBI Taxonomy" id="1840331"/>
    <lineage>
        <taxon>Bacteria</taxon>
        <taxon>Pseudomonadati</taxon>
        <taxon>Pseudomonadota</taxon>
        <taxon>Gammaproteobacteria</taxon>
        <taxon>Alteromonadales</taxon>
        <taxon>Pseudoalteromonadaceae</taxon>
        <taxon>Pseudoalteromonas</taxon>
    </lineage>
</organism>
<protein>
    <submittedName>
        <fullName evidence="3">Glycosyltransferase family 4 protein</fullName>
    </submittedName>
</protein>
<dbReference type="SUPFAM" id="SSF53756">
    <property type="entry name" value="UDP-Glycosyltransferase/glycogen phosphorylase"/>
    <property type="match status" value="1"/>
</dbReference>